<name>A0ABY9R4Y0_9BACT</name>
<evidence type="ECO:0000313" key="2">
    <source>
        <dbReference type="EMBL" id="WMW66806.1"/>
    </source>
</evidence>
<evidence type="ECO:0000313" key="3">
    <source>
        <dbReference type="Proteomes" id="UP001180616"/>
    </source>
</evidence>
<protein>
    <submittedName>
        <fullName evidence="2">DUF1786 domain-containing protein</fullName>
    </submittedName>
</protein>
<evidence type="ECO:0000256" key="1">
    <source>
        <dbReference type="SAM" id="MobiDB-lite"/>
    </source>
</evidence>
<organism evidence="2 3">
    <name type="scientific">Nitratidesulfovibrio liaohensis</name>
    <dbReference type="NCBI Taxonomy" id="2604158"/>
    <lineage>
        <taxon>Bacteria</taxon>
        <taxon>Pseudomonadati</taxon>
        <taxon>Thermodesulfobacteriota</taxon>
        <taxon>Desulfovibrionia</taxon>
        <taxon>Desulfovibrionales</taxon>
        <taxon>Desulfovibrionaceae</taxon>
        <taxon>Nitratidesulfovibrio</taxon>
    </lineage>
</organism>
<proteinExistence type="predicted"/>
<feature type="compositionally biased region" description="Low complexity" evidence="1">
    <location>
        <begin position="21"/>
        <end position="32"/>
    </location>
</feature>
<gene>
    <name evidence="2" type="ORF">KPS_001422</name>
</gene>
<accession>A0ABY9R4Y0</accession>
<dbReference type="InterPro" id="IPR014846">
    <property type="entry name" value="DUF1786_pyruvate_format-lyase"/>
</dbReference>
<keyword evidence="3" id="KW-1185">Reference proteome</keyword>
<dbReference type="EMBL" id="CP133659">
    <property type="protein sequence ID" value="WMW66806.1"/>
    <property type="molecule type" value="Genomic_DNA"/>
</dbReference>
<dbReference type="Pfam" id="PF08735">
    <property type="entry name" value="DUF1786"/>
    <property type="match status" value="1"/>
</dbReference>
<dbReference type="Proteomes" id="UP001180616">
    <property type="component" value="Chromosome"/>
</dbReference>
<reference evidence="2" key="1">
    <citation type="submission" date="2023-09" db="EMBL/GenBank/DDBJ databases">
        <authorList>
            <consortium name="CW5 consortium"/>
            <person name="Lu C.-W."/>
        </authorList>
    </citation>
    <scope>NUCLEOTIDE SEQUENCE</scope>
    <source>
        <strain evidence="2">KPS</strain>
    </source>
</reference>
<feature type="region of interest" description="Disordered" evidence="1">
    <location>
        <begin position="1"/>
        <end position="32"/>
    </location>
</feature>
<dbReference type="RefSeq" id="WP_309542665.1">
    <property type="nucleotide sequence ID" value="NZ_CP133659.1"/>
</dbReference>
<sequence length="386" mass="40991">MNIPNFHPAQQARNSSASTQAASPHAASGDASGAATAPGSILCLDIGSGTQDVLLTMPGLNPENWPRFVLPTPARRVAKRIAELTAEGRHIWLHGENMGGGFFGAVKAHVAAGLRMAAHPDAALALHDNPERVRALGVDIAESCPAGFAPVRLADYEPGFWRALLDTCGLPQPHLVMAAAQDHGHHPQGSNTVGRFELWRGFLNNSTDGQPGANPASLIYDVPPAQFTRLSTLQRAIGGGPVADTGAAAVLGALALPEVQARSAREGVLVVNAGNSHTIAFLVFRQRVWGVYEHHTGMLTTESLLHDLNEFRLCWLPDEQVRAAGGHGSAFAPDIPPETEGFRPAFVLGPRREMLRGHGQFIAPHGDMMLAGCHGLLHGLELRDRA</sequence>
<feature type="compositionally biased region" description="Polar residues" evidence="1">
    <location>
        <begin position="11"/>
        <end position="20"/>
    </location>
</feature>